<keyword evidence="2" id="KW-1185">Reference proteome</keyword>
<evidence type="ECO:0000313" key="1">
    <source>
        <dbReference type="EMBL" id="KAK3210995.1"/>
    </source>
</evidence>
<proteinExistence type="predicted"/>
<dbReference type="InterPro" id="IPR016972">
    <property type="entry name" value="UCP031279"/>
</dbReference>
<protein>
    <submittedName>
        <fullName evidence="1">Uncharacterized protein</fullName>
    </submittedName>
</protein>
<comment type="caution">
    <text evidence="1">The sequence shown here is derived from an EMBL/GenBank/DDBJ whole genome shotgun (WGS) entry which is preliminary data.</text>
</comment>
<sequence length="161" mass="18235">MKNMNNTKKSSKDGKLSKYFKSTLRILSKARDFYIRTMTECSDKVTYATAMGCPTAQPISLPRSYSTMSSSKSSNNEEDFRELVRAASTRGLGGRIEHDLLRKQQVRQTPTTNNMPRSYSVGVGRIDEDKPCDSFDEDVLHKTSVYPRSRSHAVRKRTGLI</sequence>
<name>A0AAE0E594_9ROSI</name>
<evidence type="ECO:0000313" key="2">
    <source>
        <dbReference type="Proteomes" id="UP001281410"/>
    </source>
</evidence>
<dbReference type="Proteomes" id="UP001281410">
    <property type="component" value="Unassembled WGS sequence"/>
</dbReference>
<dbReference type="PIRSF" id="PIRSF031279">
    <property type="entry name" value="UCP031279"/>
    <property type="match status" value="1"/>
</dbReference>
<reference evidence="1" key="1">
    <citation type="journal article" date="2023" name="Plant J.">
        <title>Genome sequences and population genomics provide insights into the demographic history, inbreeding, and mutation load of two 'living fossil' tree species of Dipteronia.</title>
        <authorList>
            <person name="Feng Y."/>
            <person name="Comes H.P."/>
            <person name="Chen J."/>
            <person name="Zhu S."/>
            <person name="Lu R."/>
            <person name="Zhang X."/>
            <person name="Li P."/>
            <person name="Qiu J."/>
            <person name="Olsen K.M."/>
            <person name="Qiu Y."/>
        </authorList>
    </citation>
    <scope>NUCLEOTIDE SEQUENCE</scope>
    <source>
        <strain evidence="1">NBL</strain>
    </source>
</reference>
<gene>
    <name evidence="1" type="ORF">Dsin_015701</name>
</gene>
<accession>A0AAE0E594</accession>
<dbReference type="EMBL" id="JANJYJ010000005">
    <property type="protein sequence ID" value="KAK3210995.1"/>
    <property type="molecule type" value="Genomic_DNA"/>
</dbReference>
<dbReference type="AlphaFoldDB" id="A0AAE0E594"/>
<dbReference type="PANTHER" id="PTHR33526">
    <property type="entry name" value="OS07G0123800 PROTEIN"/>
    <property type="match status" value="1"/>
</dbReference>
<dbReference type="PANTHER" id="PTHR33526:SF4">
    <property type="entry name" value="OS07G0123800 PROTEIN"/>
    <property type="match status" value="1"/>
</dbReference>
<organism evidence="1 2">
    <name type="scientific">Dipteronia sinensis</name>
    <dbReference type="NCBI Taxonomy" id="43782"/>
    <lineage>
        <taxon>Eukaryota</taxon>
        <taxon>Viridiplantae</taxon>
        <taxon>Streptophyta</taxon>
        <taxon>Embryophyta</taxon>
        <taxon>Tracheophyta</taxon>
        <taxon>Spermatophyta</taxon>
        <taxon>Magnoliopsida</taxon>
        <taxon>eudicotyledons</taxon>
        <taxon>Gunneridae</taxon>
        <taxon>Pentapetalae</taxon>
        <taxon>rosids</taxon>
        <taxon>malvids</taxon>
        <taxon>Sapindales</taxon>
        <taxon>Sapindaceae</taxon>
        <taxon>Hippocastanoideae</taxon>
        <taxon>Acereae</taxon>
        <taxon>Dipteronia</taxon>
    </lineage>
</organism>